<keyword evidence="3 5" id="KW-0808">Transferase</keyword>
<dbReference type="InterPro" id="IPR029044">
    <property type="entry name" value="Nucleotide-diphossugar_trans"/>
</dbReference>
<evidence type="ECO:0000256" key="3">
    <source>
        <dbReference type="ARBA" id="ARBA00022679"/>
    </source>
</evidence>
<evidence type="ECO:0000313" key="6">
    <source>
        <dbReference type="Proteomes" id="UP000254808"/>
    </source>
</evidence>
<dbReference type="EMBL" id="CP027806">
    <property type="protein sequence ID" value="AXJ00772.1"/>
    <property type="molecule type" value="Genomic_DNA"/>
</dbReference>
<dbReference type="GO" id="GO:0016020">
    <property type="term" value="C:membrane"/>
    <property type="evidence" value="ECO:0007669"/>
    <property type="project" value="GOC"/>
</dbReference>
<dbReference type="InterPro" id="IPR001173">
    <property type="entry name" value="Glyco_trans_2-like"/>
</dbReference>
<dbReference type="Proteomes" id="UP000254808">
    <property type="component" value="Chromosome"/>
</dbReference>
<dbReference type="OrthoDB" id="9810303at2"/>
<dbReference type="KEGG" id="cprv:CYPRO_1521"/>
<comment type="similarity">
    <text evidence="1">Belongs to the glycosyltransferase 2 family.</text>
</comment>
<gene>
    <name evidence="5" type="ORF">CYPRO_1521</name>
</gene>
<dbReference type="CDD" id="cd06442">
    <property type="entry name" value="DPM1_like"/>
    <property type="match status" value="1"/>
</dbReference>
<keyword evidence="2 5" id="KW-0328">Glycosyltransferase</keyword>
<dbReference type="PANTHER" id="PTHR43398">
    <property type="entry name" value="DOLICHOL-PHOSPHATE MANNOSYLTRANSFERASE SUBUNIT 1"/>
    <property type="match status" value="1"/>
</dbReference>
<dbReference type="GO" id="GO:0009247">
    <property type="term" value="P:glycolipid biosynthetic process"/>
    <property type="evidence" value="ECO:0007669"/>
    <property type="project" value="TreeGrafter"/>
</dbReference>
<dbReference type="InterPro" id="IPR039528">
    <property type="entry name" value="DPM1-like"/>
</dbReference>
<evidence type="ECO:0000259" key="4">
    <source>
        <dbReference type="Pfam" id="PF00535"/>
    </source>
</evidence>
<accession>A0A345UJX0</accession>
<evidence type="ECO:0000256" key="1">
    <source>
        <dbReference type="ARBA" id="ARBA00006739"/>
    </source>
</evidence>
<dbReference type="Pfam" id="PF00535">
    <property type="entry name" value="Glycos_transf_2"/>
    <property type="match status" value="1"/>
</dbReference>
<protein>
    <submittedName>
        <fullName evidence="5">Dolichol-phosphate mannosyltransferase</fullName>
    </submittedName>
</protein>
<evidence type="ECO:0000313" key="5">
    <source>
        <dbReference type="EMBL" id="AXJ00772.1"/>
    </source>
</evidence>
<sequence length="243" mass="27897">MTDPKTIVVIPTYEEEENVRLLIPRLMQLRGCVHVLFVDDSSPDGTREIIREQAPKYPGRIHLIERPSKQGLGSAYVAGFAFALRHDYVYICEMDADMSHDPNDVPRLVEAVAQGIGDVVIGSRYQNGISIINWPLSRLILSYSANVYARWVTGLPVRDTTAGFKCFHRKVLESIPLNRVKSNGYSFQIELHYRAWKAGFKVSELSIIFRDRQFGKSKISKPIILEAVWMVWALKFRHFFNRL</sequence>
<organism evidence="5 6">
    <name type="scientific">Cyclonatronum proteinivorum</name>
    <dbReference type="NCBI Taxonomy" id="1457365"/>
    <lineage>
        <taxon>Bacteria</taxon>
        <taxon>Pseudomonadati</taxon>
        <taxon>Balneolota</taxon>
        <taxon>Balneolia</taxon>
        <taxon>Balneolales</taxon>
        <taxon>Cyclonatronaceae</taxon>
        <taxon>Cyclonatronum</taxon>
    </lineage>
</organism>
<proteinExistence type="inferred from homology"/>
<dbReference type="SUPFAM" id="SSF53448">
    <property type="entry name" value="Nucleotide-diphospho-sugar transferases"/>
    <property type="match status" value="1"/>
</dbReference>
<keyword evidence="6" id="KW-1185">Reference proteome</keyword>
<evidence type="ECO:0000256" key="2">
    <source>
        <dbReference type="ARBA" id="ARBA00022676"/>
    </source>
</evidence>
<feature type="domain" description="Glycosyltransferase 2-like" evidence="4">
    <location>
        <begin position="8"/>
        <end position="174"/>
    </location>
</feature>
<name>A0A345UJX0_9BACT</name>
<dbReference type="GO" id="GO:0004582">
    <property type="term" value="F:dolichyl-phosphate beta-D-mannosyltransferase activity"/>
    <property type="evidence" value="ECO:0007669"/>
    <property type="project" value="InterPro"/>
</dbReference>
<dbReference type="Gene3D" id="3.90.550.10">
    <property type="entry name" value="Spore Coat Polysaccharide Biosynthesis Protein SpsA, Chain A"/>
    <property type="match status" value="1"/>
</dbReference>
<reference evidence="5 6" key="1">
    <citation type="submission" date="2018-03" db="EMBL/GenBank/DDBJ databases">
        <title>Phenotypic and genomic properties of Cyclonatronum proteinivorum gen. nov., sp. nov., a haloalkaliphilic bacteroidete from soda lakes possessing Na+-translocating rhodopsin.</title>
        <authorList>
            <person name="Toshchakov S.V."/>
            <person name="Korzhenkov A."/>
            <person name="Samarov N.I."/>
            <person name="Kublanov I.V."/>
            <person name="Muntyan M.S."/>
            <person name="Sorokin D.Y."/>
        </authorList>
    </citation>
    <scope>NUCLEOTIDE SEQUENCE [LARGE SCALE GENOMIC DNA]</scope>
    <source>
        <strain evidence="5 6">Omega</strain>
    </source>
</reference>
<dbReference type="PANTHER" id="PTHR43398:SF1">
    <property type="entry name" value="DOLICHOL-PHOSPHATE MANNOSYLTRANSFERASE SUBUNIT 1"/>
    <property type="match status" value="1"/>
</dbReference>
<dbReference type="AlphaFoldDB" id="A0A345UJX0"/>
<dbReference type="FunFam" id="3.90.550.10:FF:000122">
    <property type="entry name" value="Dolichol-phosphate mannosyltransferase subunit 1"/>
    <property type="match status" value="1"/>
</dbReference>
<dbReference type="RefSeq" id="WP_114984033.1">
    <property type="nucleotide sequence ID" value="NZ_CP027806.1"/>
</dbReference>